<feature type="domain" description="Flagellin C-terminal" evidence="6">
    <location>
        <begin position="396"/>
        <end position="480"/>
    </location>
</feature>
<protein>
    <recommendedName>
        <fullName evidence="4">Flagellin</fullName>
    </recommendedName>
</protein>
<keyword evidence="7" id="KW-0966">Cell projection</keyword>
<dbReference type="Gene3D" id="1.20.1330.10">
    <property type="entry name" value="f41 fragment of flagellin, N-terminal domain"/>
    <property type="match status" value="2"/>
</dbReference>
<evidence type="ECO:0000256" key="3">
    <source>
        <dbReference type="ARBA" id="ARBA00023143"/>
    </source>
</evidence>
<dbReference type="AlphaFoldDB" id="A0A2U1UBB4"/>
<feature type="domain" description="Flagellin N-terminal" evidence="5">
    <location>
        <begin position="2"/>
        <end position="137"/>
    </location>
</feature>
<dbReference type="Pfam" id="PF00700">
    <property type="entry name" value="Flagellin_C"/>
    <property type="match status" value="1"/>
</dbReference>
<keyword evidence="2 4" id="KW-0964">Secreted</keyword>
<dbReference type="InterPro" id="IPR001029">
    <property type="entry name" value="Flagellin_N"/>
</dbReference>
<dbReference type="GO" id="GO:0009288">
    <property type="term" value="C:bacterial-type flagellum"/>
    <property type="evidence" value="ECO:0007669"/>
    <property type="project" value="UniProtKB-SubCell"/>
</dbReference>
<gene>
    <name evidence="7" type="ORF">DDT56_03160</name>
</gene>
<dbReference type="InterPro" id="IPR001492">
    <property type="entry name" value="Flagellin"/>
</dbReference>
<evidence type="ECO:0000259" key="5">
    <source>
        <dbReference type="Pfam" id="PF00669"/>
    </source>
</evidence>
<organism evidence="7 8">
    <name type="scientific">Brenneria corticis</name>
    <dbReference type="NCBI Taxonomy" id="2173106"/>
    <lineage>
        <taxon>Bacteria</taxon>
        <taxon>Pseudomonadati</taxon>
        <taxon>Pseudomonadota</taxon>
        <taxon>Gammaproteobacteria</taxon>
        <taxon>Enterobacterales</taxon>
        <taxon>Pectobacteriaceae</taxon>
        <taxon>Brenneria</taxon>
    </lineage>
</organism>
<evidence type="ECO:0000256" key="4">
    <source>
        <dbReference type="RuleBase" id="RU362073"/>
    </source>
</evidence>
<name>A0A2U1UBB4_9GAMM</name>
<dbReference type="RefSeq" id="WP_136165052.1">
    <property type="nucleotide sequence ID" value="NZ_KZ819072.1"/>
</dbReference>
<comment type="similarity">
    <text evidence="1 4">Belongs to the bacterial flagellin family.</text>
</comment>
<dbReference type="PANTHER" id="PTHR42792">
    <property type="entry name" value="FLAGELLIN"/>
    <property type="match status" value="1"/>
</dbReference>
<dbReference type="PANTHER" id="PTHR42792:SF2">
    <property type="entry name" value="FLAGELLIN"/>
    <property type="match status" value="1"/>
</dbReference>
<dbReference type="InterPro" id="IPR046358">
    <property type="entry name" value="Flagellin_C"/>
</dbReference>
<accession>A0A2U1UBB4</accession>
<sequence length="482" mass="51201">MVSLNNNYLTILNQQSKTTSKLGQAIERLSSGLRINSAKDNAAGQAIANRMTANLNANSTIAKGVQDGLSLMQTAEGGLDEINNLLQRARTLAVQAANSTLSDSDRESLNNEYLQIVDEIDNIASTTEIFGQYPLASAETTQPVNLGDTESISAKFPVEGQTYTFTSGIVSLAFIPAGAKNITITVDGLAGPEDDIQLFTRDGTHLTGTPVEGDDADAVWTENGITSTASMNASVITESNGFLPDAEYSADSLLEVDDYDTSIGTQLSYNGMIITYSGDEDRFEDDTTGGYNDGNIPSSENTIETLNIDVVTEDLIVMVVGSGIFTASASWDELPIPTEEIDTGTPTSQTTTIIVSANYGSDVHAITIDPTPADSETLGLTGASLLSAESAGAAITTFDQALETINSYRSQYGSLTNRFELITSQLSQGFIVISDARSRITDADYAVEVSEMTKVQILQQTTTSMLAQANQQSEIVLTLLQG</sequence>
<proteinExistence type="inferred from homology"/>
<dbReference type="SUPFAM" id="SSF64518">
    <property type="entry name" value="Phase 1 flagellin"/>
    <property type="match status" value="1"/>
</dbReference>
<dbReference type="PRINTS" id="PR00207">
    <property type="entry name" value="FLAGELLIN"/>
</dbReference>
<evidence type="ECO:0000256" key="2">
    <source>
        <dbReference type="ARBA" id="ARBA00022525"/>
    </source>
</evidence>
<comment type="function">
    <text evidence="4">Flagellin is the subunit protein which polymerizes to form the filaments of bacterial flagella.</text>
</comment>
<dbReference type="Proteomes" id="UP000296159">
    <property type="component" value="Unassembled WGS sequence"/>
</dbReference>
<keyword evidence="7" id="KW-0282">Flagellum</keyword>
<evidence type="ECO:0000259" key="6">
    <source>
        <dbReference type="Pfam" id="PF00700"/>
    </source>
</evidence>
<reference evidence="7 8" key="1">
    <citation type="submission" date="2018-04" db="EMBL/GenBank/DDBJ databases">
        <title>Brenneria corticis sp.nov.</title>
        <authorList>
            <person name="Li Y."/>
        </authorList>
    </citation>
    <scope>NUCLEOTIDE SEQUENCE [LARGE SCALE GENOMIC DNA]</scope>
    <source>
        <strain evidence="7 8">CFCC 11842</strain>
    </source>
</reference>
<keyword evidence="8" id="KW-1185">Reference proteome</keyword>
<evidence type="ECO:0000313" key="8">
    <source>
        <dbReference type="Proteomes" id="UP000296159"/>
    </source>
</evidence>
<comment type="caution">
    <text evidence="7">The sequence shown here is derived from an EMBL/GenBank/DDBJ whole genome shotgun (WGS) entry which is preliminary data.</text>
</comment>
<keyword evidence="3 4" id="KW-0975">Bacterial flagellum</keyword>
<dbReference type="EMBL" id="QDKH01000003">
    <property type="protein sequence ID" value="PWC18960.1"/>
    <property type="molecule type" value="Genomic_DNA"/>
</dbReference>
<dbReference type="GO" id="GO:0005576">
    <property type="term" value="C:extracellular region"/>
    <property type="evidence" value="ECO:0007669"/>
    <property type="project" value="UniProtKB-SubCell"/>
</dbReference>
<dbReference type="GO" id="GO:0005198">
    <property type="term" value="F:structural molecule activity"/>
    <property type="evidence" value="ECO:0007669"/>
    <property type="project" value="UniProtKB-UniRule"/>
</dbReference>
<evidence type="ECO:0000256" key="1">
    <source>
        <dbReference type="ARBA" id="ARBA00005709"/>
    </source>
</evidence>
<evidence type="ECO:0000313" key="7">
    <source>
        <dbReference type="EMBL" id="PWC18960.1"/>
    </source>
</evidence>
<dbReference type="Pfam" id="PF00669">
    <property type="entry name" value="Flagellin_N"/>
    <property type="match status" value="1"/>
</dbReference>
<comment type="subcellular location">
    <subcellularLocation>
        <location evidence="4">Secreted</location>
    </subcellularLocation>
    <subcellularLocation>
        <location evidence="4">Bacterial flagellum</location>
    </subcellularLocation>
</comment>
<keyword evidence="7" id="KW-0969">Cilium</keyword>